<dbReference type="Proteomes" id="UP000825179">
    <property type="component" value="Chromosome"/>
</dbReference>
<keyword evidence="2" id="KW-1185">Reference proteome</keyword>
<accession>A0A8X8L736</accession>
<reference evidence="1 2" key="1">
    <citation type="journal article" date="2020" name="Extremophiles">
        <title>Genomic analysis of Caldalkalibacillus thermarum TA2.A1 reveals aerobic alkaliphilic metabolism and evolutionary hallmarks linking alkaliphilic bacteria and plant life.</title>
        <authorList>
            <person name="de Jong S.I."/>
            <person name="van den Broek M.A."/>
            <person name="Merkel A.Y."/>
            <person name="de la Torre Cortes P."/>
            <person name="Kalamorz F."/>
            <person name="Cook G.M."/>
            <person name="van Loosdrecht M.C.M."/>
            <person name="McMillan D.G.G."/>
        </authorList>
    </citation>
    <scope>NUCLEOTIDE SEQUENCE [LARGE SCALE GENOMIC DNA]</scope>
    <source>
        <strain evidence="1 2">TA2.A1</strain>
    </source>
</reference>
<name>A0A8X8L736_CALTT</name>
<gene>
    <name evidence="1" type="primary">yunB</name>
    <name evidence="1" type="ORF">HUR95_16225</name>
</gene>
<evidence type="ECO:0000313" key="1">
    <source>
        <dbReference type="EMBL" id="QZT33742.1"/>
    </source>
</evidence>
<dbReference type="InterPro" id="IPR014197">
    <property type="entry name" value="Sporulation_prot_YunB"/>
</dbReference>
<proteinExistence type="predicted"/>
<dbReference type="KEGG" id="cthu:HUR95_16225"/>
<dbReference type="RefSeq" id="WP_222822772.1">
    <property type="nucleotide sequence ID" value="NZ_CP082237.1"/>
</dbReference>
<dbReference type="AlphaFoldDB" id="A0A8X8L736"/>
<dbReference type="NCBIfam" id="TIGR02832">
    <property type="entry name" value="spo_yunB"/>
    <property type="match status" value="1"/>
</dbReference>
<organism evidence="1 2">
    <name type="scientific">Caldalkalibacillus thermarum (strain TA2.A1)</name>
    <dbReference type="NCBI Taxonomy" id="986075"/>
    <lineage>
        <taxon>Bacteria</taxon>
        <taxon>Bacillati</taxon>
        <taxon>Bacillota</taxon>
        <taxon>Bacilli</taxon>
        <taxon>Bacillales</taxon>
        <taxon>Bacillaceae</taxon>
        <taxon>Caldalkalibacillus</taxon>
    </lineage>
</organism>
<dbReference type="EMBL" id="CP082237">
    <property type="protein sequence ID" value="QZT33742.1"/>
    <property type="molecule type" value="Genomic_DNA"/>
</dbReference>
<sequence length="236" mass="26452">MGRRLKAKKGRPLKKKYIFIIILVLLTLISVQGFMFVERNLEPALVEIANTYVKQMATLAINEAISKKISEDFDDGGVLNIKRSADGKTQLISFNSKNQARILNQVIERANFELLKLEKEPFEIPLGQALDSNILAQFSPKVPVSLFPIGFAKADITVELEEAGINMVMVTAYIEIVADVRIVIPFSSDEAVVSTRYPIEWHLLQGEVPNVYFQGSDGRMSQPPVSIPVEEMTEER</sequence>
<dbReference type="PIRSF" id="PIRSF021383">
    <property type="entry name" value="YunB"/>
    <property type="match status" value="1"/>
</dbReference>
<evidence type="ECO:0000313" key="2">
    <source>
        <dbReference type="Proteomes" id="UP000825179"/>
    </source>
</evidence>
<dbReference type="Pfam" id="PF09560">
    <property type="entry name" value="Spore_YunB"/>
    <property type="match status" value="1"/>
</dbReference>
<protein>
    <submittedName>
        <fullName evidence="1">Sporulation protein YunB</fullName>
    </submittedName>
</protein>